<evidence type="ECO:0000313" key="3">
    <source>
        <dbReference type="Proteomes" id="UP000179540"/>
    </source>
</evidence>
<dbReference type="PROSITE" id="PS50943">
    <property type="entry name" value="HTH_CROC1"/>
    <property type="match status" value="1"/>
</dbReference>
<dbReference type="InterPro" id="IPR001387">
    <property type="entry name" value="Cro/C1-type_HTH"/>
</dbReference>
<dbReference type="CDD" id="cd00093">
    <property type="entry name" value="HTH_XRE"/>
    <property type="match status" value="1"/>
</dbReference>
<proteinExistence type="predicted"/>
<evidence type="ECO:0000313" key="2">
    <source>
        <dbReference type="EMBL" id="OIJ35512.1"/>
    </source>
</evidence>
<feature type="domain" description="HTH cro/C1-type" evidence="1">
    <location>
        <begin position="13"/>
        <end position="67"/>
    </location>
</feature>
<reference evidence="2 3" key="1">
    <citation type="submission" date="2016-10" db="EMBL/GenBank/DDBJ databases">
        <title>Draft genome sequence of strain LCT isolated from the Shenzhou X spacecraft of China.</title>
        <authorList>
            <person name="Huang B."/>
        </authorList>
    </citation>
    <scope>NUCLEOTIDE SEQUENCE [LARGE SCALE GENOMIC DNA]</scope>
    <source>
        <strain evidence="2 3">LCT-H5</strain>
    </source>
</reference>
<dbReference type="SMART" id="SM00530">
    <property type="entry name" value="HTH_XRE"/>
    <property type="match status" value="1"/>
</dbReference>
<dbReference type="AlphaFoldDB" id="A0A1S2MZF8"/>
<comment type="caution">
    <text evidence="2">The sequence shown here is derived from an EMBL/GenBank/DDBJ whole genome shotgun (WGS) entry which is preliminary data.</text>
</comment>
<evidence type="ECO:0000259" key="1">
    <source>
        <dbReference type="PROSITE" id="PS50943"/>
    </source>
</evidence>
<gene>
    <name evidence="2" type="ORF">BK826_07150</name>
</gene>
<dbReference type="Gene3D" id="1.10.260.40">
    <property type="entry name" value="lambda repressor-like DNA-binding domains"/>
    <property type="match status" value="1"/>
</dbReference>
<dbReference type="OrthoDB" id="4930438at2"/>
<accession>A0A1S2MZF8</accession>
<dbReference type="Proteomes" id="UP000179540">
    <property type="component" value="Unassembled WGS sequence"/>
</dbReference>
<dbReference type="SUPFAM" id="SSF47413">
    <property type="entry name" value="lambda repressor-like DNA-binding domains"/>
    <property type="match status" value="1"/>
</dbReference>
<name>A0A1S2MZF8_9MICC</name>
<organism evidence="2 3">
    <name type="scientific">Rothia kristinae</name>
    <dbReference type="NCBI Taxonomy" id="37923"/>
    <lineage>
        <taxon>Bacteria</taxon>
        <taxon>Bacillati</taxon>
        <taxon>Actinomycetota</taxon>
        <taxon>Actinomycetes</taxon>
        <taxon>Micrococcales</taxon>
        <taxon>Micrococcaceae</taxon>
        <taxon>Rothia</taxon>
    </lineage>
</organism>
<dbReference type="Pfam" id="PF13560">
    <property type="entry name" value="HTH_31"/>
    <property type="match status" value="1"/>
</dbReference>
<dbReference type="InterPro" id="IPR010982">
    <property type="entry name" value="Lambda_DNA-bd_dom_sf"/>
</dbReference>
<sequence length="78" mass="8731">MVITNPQDIGRAIAERRREAGWSVSELADRIGASPQWVRSIERNDHPVRSDLMLQAMCALGLDITLKKTPQAPLPIRL</sequence>
<protein>
    <recommendedName>
        <fullName evidence="1">HTH cro/C1-type domain-containing protein</fullName>
    </recommendedName>
</protein>
<dbReference type="RefSeq" id="WP_075515023.1">
    <property type="nucleotide sequence ID" value="NZ_MODZ01000008.1"/>
</dbReference>
<dbReference type="GO" id="GO:0003677">
    <property type="term" value="F:DNA binding"/>
    <property type="evidence" value="ECO:0007669"/>
    <property type="project" value="InterPro"/>
</dbReference>
<dbReference type="EMBL" id="MODZ01000008">
    <property type="protein sequence ID" value="OIJ35512.1"/>
    <property type="molecule type" value="Genomic_DNA"/>
</dbReference>